<dbReference type="GeneID" id="84782705"/>
<sequence>MDLHPEDVTIEVPGDDPEIDWEHVLYIKNCRGYDKYSGSIVWTTTGGFFRTPLSAIKVINLRANTGVVCWLDMKVYRDLMNREYLHQQVSTLPYVLGNLQLVTIGAKVNSQYSWLNCTIINTINRTAYETHSEVLLDDGFDESLMIEVGERPGTLKKKARCAAYIHRNEQQHLGLIQAQHRAGYGVRRGAHPNDTYLADIRAALHALHISRDVRLVRQAFDNIQYPMPDDQLRKLVITIRQDERLN</sequence>
<keyword evidence="2" id="KW-1185">Reference proteome</keyword>
<organism evidence="1 2">
    <name type="scientific">Levilactobacillus namurensis DSM 19117</name>
    <dbReference type="NCBI Taxonomy" id="1423773"/>
    <lineage>
        <taxon>Bacteria</taxon>
        <taxon>Bacillati</taxon>
        <taxon>Bacillota</taxon>
        <taxon>Bacilli</taxon>
        <taxon>Lactobacillales</taxon>
        <taxon>Lactobacillaceae</taxon>
        <taxon>Levilactobacillus</taxon>
    </lineage>
</organism>
<evidence type="ECO:0000313" key="2">
    <source>
        <dbReference type="Proteomes" id="UP000051162"/>
    </source>
</evidence>
<dbReference type="RefSeq" id="WP_147000024.1">
    <property type="nucleotide sequence ID" value="NZ_AZDT01000057.1"/>
</dbReference>
<comment type="caution">
    <text evidence="1">The sequence shown here is derived from an EMBL/GenBank/DDBJ whole genome shotgun (WGS) entry which is preliminary data.</text>
</comment>
<protein>
    <submittedName>
        <fullName evidence="1">Uncharacterized protein</fullName>
    </submittedName>
</protein>
<dbReference type="OrthoDB" id="2324158at2"/>
<dbReference type="AlphaFoldDB" id="A0A0R1JZ26"/>
<proteinExistence type="predicted"/>
<name>A0A0R1JZ26_9LACO</name>
<accession>A0A0R1JZ26</accession>
<dbReference type="PATRIC" id="fig|1423773.3.peg.348"/>
<dbReference type="Proteomes" id="UP000051162">
    <property type="component" value="Unassembled WGS sequence"/>
</dbReference>
<evidence type="ECO:0000313" key="1">
    <source>
        <dbReference type="EMBL" id="KRK73633.1"/>
    </source>
</evidence>
<dbReference type="EMBL" id="AZDT01000057">
    <property type="protein sequence ID" value="KRK73633.1"/>
    <property type="molecule type" value="Genomic_DNA"/>
</dbReference>
<reference evidence="1 2" key="1">
    <citation type="journal article" date="2015" name="Genome Announc.">
        <title>Expanding the biotechnology potential of lactobacilli through comparative genomics of 213 strains and associated genera.</title>
        <authorList>
            <person name="Sun Z."/>
            <person name="Harris H.M."/>
            <person name="McCann A."/>
            <person name="Guo C."/>
            <person name="Argimon S."/>
            <person name="Zhang W."/>
            <person name="Yang X."/>
            <person name="Jeffery I.B."/>
            <person name="Cooney J.C."/>
            <person name="Kagawa T.F."/>
            <person name="Liu W."/>
            <person name="Song Y."/>
            <person name="Salvetti E."/>
            <person name="Wrobel A."/>
            <person name="Rasinkangas P."/>
            <person name="Parkhill J."/>
            <person name="Rea M.C."/>
            <person name="O'Sullivan O."/>
            <person name="Ritari J."/>
            <person name="Douillard F.P."/>
            <person name="Paul Ross R."/>
            <person name="Yang R."/>
            <person name="Briner A.E."/>
            <person name="Felis G.E."/>
            <person name="de Vos W.M."/>
            <person name="Barrangou R."/>
            <person name="Klaenhammer T.R."/>
            <person name="Caufield P.W."/>
            <person name="Cui Y."/>
            <person name="Zhang H."/>
            <person name="O'Toole P.W."/>
        </authorList>
    </citation>
    <scope>NUCLEOTIDE SEQUENCE [LARGE SCALE GENOMIC DNA]</scope>
    <source>
        <strain evidence="1 2">DSM 19117</strain>
    </source>
</reference>
<gene>
    <name evidence="1" type="ORF">FD30_GL000341</name>
</gene>